<evidence type="ECO:0008006" key="3">
    <source>
        <dbReference type="Google" id="ProtNLM"/>
    </source>
</evidence>
<gene>
    <name evidence="1" type="ORF">WISP_116659</name>
</gene>
<proteinExistence type="predicted"/>
<dbReference type="EMBL" id="WHWB01034498">
    <property type="protein sequence ID" value="KAJ7409098.1"/>
    <property type="molecule type" value="Genomic_DNA"/>
</dbReference>
<keyword evidence="2" id="KW-1185">Reference proteome</keyword>
<dbReference type="Proteomes" id="UP001145742">
    <property type="component" value="Unassembled WGS sequence"/>
</dbReference>
<name>A0ABQ9CYF3_9PASS</name>
<comment type="caution">
    <text evidence="1">The sequence shown here is derived from an EMBL/GenBank/DDBJ whole genome shotgun (WGS) entry which is preliminary data.</text>
</comment>
<protein>
    <recommendedName>
        <fullName evidence="3">Rna-directed dna polymerase from mobile element jockey-like</fullName>
    </recommendedName>
</protein>
<sequence>MVPSDRTKDNRHKYLGFFKYINNKRKIKDNVSPLLNEVETLVMVDTEEAKFLNTFLGFVFSDKTRRQGSQTQESKEKECWNENLSLVMKNWKDLDSLDTRAENCLKFKKGKCRVLHLGKNKPRHQYRLGADLVMISSVQKDLGVLLDKNLSMSEQCSIVVEKTNSILECLRKSTASNLREKSNYLSGNEATKSAIDVRIAQAGLAFDNSLCCWTQNHSPNQLAEVQIPEDVDSLHELNVEGCCPGDINKHIFSIGISEFIYMTISVQIKCDVNVQTIPAYCIWLHIKEDDLQEDDLDSF</sequence>
<organism evidence="1 2">
    <name type="scientific">Willisornis vidua</name>
    <name type="common">Xingu scale-backed antbird</name>
    <dbReference type="NCBI Taxonomy" id="1566151"/>
    <lineage>
        <taxon>Eukaryota</taxon>
        <taxon>Metazoa</taxon>
        <taxon>Chordata</taxon>
        <taxon>Craniata</taxon>
        <taxon>Vertebrata</taxon>
        <taxon>Euteleostomi</taxon>
        <taxon>Archelosauria</taxon>
        <taxon>Archosauria</taxon>
        <taxon>Dinosauria</taxon>
        <taxon>Saurischia</taxon>
        <taxon>Theropoda</taxon>
        <taxon>Coelurosauria</taxon>
        <taxon>Aves</taxon>
        <taxon>Neognathae</taxon>
        <taxon>Neoaves</taxon>
        <taxon>Telluraves</taxon>
        <taxon>Australaves</taxon>
        <taxon>Passeriformes</taxon>
        <taxon>Thamnophilidae</taxon>
        <taxon>Willisornis</taxon>
    </lineage>
</organism>
<evidence type="ECO:0000313" key="2">
    <source>
        <dbReference type="Proteomes" id="UP001145742"/>
    </source>
</evidence>
<dbReference type="PANTHER" id="PTHR33332">
    <property type="entry name" value="REVERSE TRANSCRIPTASE DOMAIN-CONTAINING PROTEIN"/>
    <property type="match status" value="1"/>
</dbReference>
<evidence type="ECO:0000313" key="1">
    <source>
        <dbReference type="EMBL" id="KAJ7409098.1"/>
    </source>
</evidence>
<reference evidence="1" key="1">
    <citation type="submission" date="2019-10" db="EMBL/GenBank/DDBJ databases">
        <authorList>
            <person name="Soares A.E.R."/>
            <person name="Aleixo A."/>
            <person name="Schneider P."/>
            <person name="Miyaki C.Y."/>
            <person name="Schneider M.P."/>
            <person name="Mello C."/>
            <person name="Vasconcelos A.T.R."/>
        </authorList>
    </citation>
    <scope>NUCLEOTIDE SEQUENCE</scope>
    <source>
        <tissue evidence="1">Muscle</tissue>
    </source>
</reference>
<accession>A0ABQ9CYF3</accession>